<feature type="compositionally biased region" description="Polar residues" evidence="2">
    <location>
        <begin position="312"/>
        <end position="329"/>
    </location>
</feature>
<dbReference type="GO" id="GO:0007264">
    <property type="term" value="P:small GTPase-mediated signal transduction"/>
    <property type="evidence" value="ECO:0007669"/>
    <property type="project" value="InterPro"/>
</dbReference>
<dbReference type="GO" id="GO:0005085">
    <property type="term" value="F:guanyl-nucleotide exchange factor activity"/>
    <property type="evidence" value="ECO:0007669"/>
    <property type="project" value="InterPro"/>
</dbReference>
<dbReference type="InterPro" id="IPR043162">
    <property type="entry name" value="DOCK_C_lobe_C"/>
</dbReference>
<dbReference type="PANTHER" id="PTHR45653">
    <property type="entry name" value="DEDICATOR OF CYTOKINESIS"/>
    <property type="match status" value="1"/>
</dbReference>
<proteinExistence type="inferred from homology"/>
<dbReference type="InterPro" id="IPR026791">
    <property type="entry name" value="DOCK"/>
</dbReference>
<dbReference type="PROSITE" id="PS51651">
    <property type="entry name" value="DOCKER"/>
    <property type="match status" value="1"/>
</dbReference>
<feature type="region of interest" description="Disordered" evidence="2">
    <location>
        <begin position="304"/>
        <end position="329"/>
    </location>
</feature>
<comment type="similarity">
    <text evidence="1">Belongs to the DOCK family.</text>
</comment>
<evidence type="ECO:0000313" key="5">
    <source>
        <dbReference type="Proteomes" id="UP000663826"/>
    </source>
</evidence>
<feature type="domain" description="DOCKER" evidence="3">
    <location>
        <begin position="1"/>
        <end position="183"/>
    </location>
</feature>
<evidence type="ECO:0000256" key="2">
    <source>
        <dbReference type="SAM" id="MobiDB-lite"/>
    </source>
</evidence>
<dbReference type="CDD" id="cd11684">
    <property type="entry name" value="DHR2_DOCK"/>
    <property type="match status" value="1"/>
</dbReference>
<feature type="compositionally biased region" description="Polar residues" evidence="2">
    <location>
        <begin position="190"/>
        <end position="218"/>
    </location>
</feature>
<accession>A0A8H2WRJ0</accession>
<dbReference type="GO" id="GO:0005737">
    <property type="term" value="C:cytoplasm"/>
    <property type="evidence" value="ECO:0007669"/>
    <property type="project" value="TreeGrafter"/>
</dbReference>
<feature type="region of interest" description="Disordered" evidence="2">
    <location>
        <begin position="182"/>
        <end position="223"/>
    </location>
</feature>
<dbReference type="EMBL" id="CAJMWQ010000912">
    <property type="protein sequence ID" value="CAE6398069.1"/>
    <property type="molecule type" value="Genomic_DNA"/>
</dbReference>
<sequence>FTRRFVPEGHTRSNDTRDVWTEKTILTTEEMFPTVLRRSCVMEVTVTQLSPVENALQDVRQKTSELAALAHRYSGLAKSGAAVSTNALSMALNAVVDAGAGGSVTLFREVFMGGDYLASHPDSTESIHQLKVAIDNQVRLIDQCLALHEELCPAEMLPFHETLVRFFRKNFHDEIQRLASEPSETHLPLSASQTTNHFPRAPTITTTNHHDGVSSTYPKRSDSIAGGPSFSHYLAKRGHVGAPSVSLSIPISLSTSLRERIASPIEQPFVGSPPTPTHAAAVASASVHLTPLQRNIAHLNKYGLSAPGAHGQNGQANQPPASPDTTSIGSLVNVGVGAPGRTHSTRDTNSVFSNRTKERLSRLGSLGWMKRDA</sequence>
<name>A0A8H2WRJ0_9AGAM</name>
<feature type="non-terminal residue" evidence="4">
    <location>
        <position position="1"/>
    </location>
</feature>
<organism evidence="4 5">
    <name type="scientific">Rhizoctonia solani</name>
    <dbReference type="NCBI Taxonomy" id="456999"/>
    <lineage>
        <taxon>Eukaryota</taxon>
        <taxon>Fungi</taxon>
        <taxon>Dikarya</taxon>
        <taxon>Basidiomycota</taxon>
        <taxon>Agaricomycotina</taxon>
        <taxon>Agaricomycetes</taxon>
        <taxon>Cantharellales</taxon>
        <taxon>Ceratobasidiaceae</taxon>
        <taxon>Rhizoctonia</taxon>
    </lineage>
</organism>
<dbReference type="InterPro" id="IPR046773">
    <property type="entry name" value="DOCKER_Lobe_C"/>
</dbReference>
<dbReference type="GO" id="GO:0005886">
    <property type="term" value="C:plasma membrane"/>
    <property type="evidence" value="ECO:0007669"/>
    <property type="project" value="TreeGrafter"/>
</dbReference>
<dbReference type="AlphaFoldDB" id="A0A8H2WRJ0"/>
<reference evidence="4" key="1">
    <citation type="submission" date="2021-01" db="EMBL/GenBank/DDBJ databases">
        <authorList>
            <person name="Kaushik A."/>
        </authorList>
    </citation>
    <scope>NUCLEOTIDE SEQUENCE</scope>
    <source>
        <strain evidence="4">AG1-1B</strain>
    </source>
</reference>
<evidence type="ECO:0000256" key="1">
    <source>
        <dbReference type="PROSITE-ProRule" id="PRU00984"/>
    </source>
</evidence>
<evidence type="ECO:0000313" key="4">
    <source>
        <dbReference type="EMBL" id="CAE6398069.1"/>
    </source>
</evidence>
<gene>
    <name evidence="4" type="ORF">RDB_LOCUS29544</name>
</gene>
<dbReference type="Proteomes" id="UP000663826">
    <property type="component" value="Unassembled WGS sequence"/>
</dbReference>
<dbReference type="Gene3D" id="1.20.58.740">
    <property type="match status" value="1"/>
</dbReference>
<dbReference type="InterPro" id="IPR027357">
    <property type="entry name" value="DOCKER_dom"/>
</dbReference>
<comment type="caution">
    <text evidence="4">The sequence shown here is derived from an EMBL/GenBank/DDBJ whole genome shotgun (WGS) entry which is preliminary data.</text>
</comment>
<dbReference type="PANTHER" id="PTHR45653:SF10">
    <property type="entry name" value="MYOBLAST CITY, ISOFORM B"/>
    <property type="match status" value="1"/>
</dbReference>
<dbReference type="GO" id="GO:0031267">
    <property type="term" value="F:small GTPase binding"/>
    <property type="evidence" value="ECO:0007669"/>
    <property type="project" value="TreeGrafter"/>
</dbReference>
<evidence type="ECO:0000259" key="3">
    <source>
        <dbReference type="PROSITE" id="PS51651"/>
    </source>
</evidence>
<protein>
    <recommendedName>
        <fullName evidence="3">DOCKER domain-containing protein</fullName>
    </recommendedName>
</protein>
<dbReference type="Pfam" id="PF20421">
    <property type="entry name" value="DHR-2_Lobe_C"/>
    <property type="match status" value="1"/>
</dbReference>